<evidence type="ECO:0000259" key="2">
    <source>
        <dbReference type="PROSITE" id="PS50878"/>
    </source>
</evidence>
<dbReference type="Gene3D" id="3.30.70.270">
    <property type="match status" value="1"/>
</dbReference>
<proteinExistence type="predicted"/>
<feature type="domain" description="Reverse transcriptase" evidence="2">
    <location>
        <begin position="371"/>
        <end position="548"/>
    </location>
</feature>
<sequence>MVDSGTSSSATSSSQASPAATFVPLLDVASLPPFNSKEDPNTLAVRWKLWKRLFNLYLVAKGITKVEQKTGLLLHTGGLNLQELYGTLLTGADIKPFAESMELLDNYFTPQLNAPFERHQFRQMEQASGESVDQFVCRLRQKVISCEFENVDVAIRDQLIEKCKDPSLRSKFLEKANVTLKDLQDLARVQEAVNMQVKVMDQSSGQVNAVSGRPHGKGKGKRTAQVGVGPPTSGSEVDLKIGGVMLPAKDPIEVIGTFVFETVCEISGISCVDELIVVKGPGRPLLGKNTAEKLGVLRVGPDVCSLTTEGSDADIHEKYREVFTGVGKLKDFLLKLHIKDDVKPVAQPVRRLPFGLRAKVDKKSDELLAKDIIEEVSHNSTEWVSPLFVVPKTDGDIQICVDKRGANSAIERERHSIPTIKEVLYDLKGSTVFSKLDLKWSFHQVELDERSRDIITFVTHRGLYRYKRLMFGVTSVPEKYQKIVANVLHGCEGVANMADDLIVHGCGIKEHDRNLQAILTRLKDKGLTLNGDKCQFRLPELKFFGHDLSRDSSEEEFDFVKAVAEESLPVALTAKQVELASESDPELASLRQYILGGQRGLNQHSCSPSPTVKLV</sequence>
<dbReference type="Proteomes" id="UP000225706">
    <property type="component" value="Unassembled WGS sequence"/>
</dbReference>
<name>A0A2B4SIL5_STYPI</name>
<dbReference type="EMBL" id="LSMT01000085">
    <property type="protein sequence ID" value="PFX28322.1"/>
    <property type="molecule type" value="Genomic_DNA"/>
</dbReference>
<feature type="region of interest" description="Disordered" evidence="1">
    <location>
        <begin position="207"/>
        <end position="233"/>
    </location>
</feature>
<dbReference type="OrthoDB" id="5988576at2759"/>
<dbReference type="PANTHER" id="PTHR37984:SF11">
    <property type="entry name" value="INTEGRASE CATALYTIC DOMAIN-CONTAINING PROTEIN"/>
    <property type="match status" value="1"/>
</dbReference>
<protein>
    <submittedName>
        <fullName evidence="3">Uncharacterized protein K02A2.6</fullName>
    </submittedName>
</protein>
<accession>A0A2B4SIL5</accession>
<dbReference type="InterPro" id="IPR050951">
    <property type="entry name" value="Retrovirus_Pol_polyprotein"/>
</dbReference>
<evidence type="ECO:0000313" key="4">
    <source>
        <dbReference type="Proteomes" id="UP000225706"/>
    </source>
</evidence>
<dbReference type="PANTHER" id="PTHR37984">
    <property type="entry name" value="PROTEIN CBG26694"/>
    <property type="match status" value="1"/>
</dbReference>
<evidence type="ECO:0000313" key="3">
    <source>
        <dbReference type="EMBL" id="PFX28322.1"/>
    </source>
</evidence>
<dbReference type="CDD" id="cd01647">
    <property type="entry name" value="RT_LTR"/>
    <property type="match status" value="1"/>
</dbReference>
<dbReference type="InterPro" id="IPR043502">
    <property type="entry name" value="DNA/RNA_pol_sf"/>
</dbReference>
<dbReference type="PROSITE" id="PS50878">
    <property type="entry name" value="RT_POL"/>
    <property type="match status" value="1"/>
</dbReference>
<organism evidence="3 4">
    <name type="scientific">Stylophora pistillata</name>
    <name type="common">Smooth cauliflower coral</name>
    <dbReference type="NCBI Taxonomy" id="50429"/>
    <lineage>
        <taxon>Eukaryota</taxon>
        <taxon>Metazoa</taxon>
        <taxon>Cnidaria</taxon>
        <taxon>Anthozoa</taxon>
        <taxon>Hexacorallia</taxon>
        <taxon>Scleractinia</taxon>
        <taxon>Astrocoeniina</taxon>
        <taxon>Pocilloporidae</taxon>
        <taxon>Stylophora</taxon>
    </lineage>
</organism>
<reference evidence="4" key="1">
    <citation type="journal article" date="2017" name="bioRxiv">
        <title>Comparative analysis of the genomes of Stylophora pistillata and Acropora digitifera provides evidence for extensive differences between species of corals.</title>
        <authorList>
            <person name="Voolstra C.R."/>
            <person name="Li Y."/>
            <person name="Liew Y.J."/>
            <person name="Baumgarten S."/>
            <person name="Zoccola D."/>
            <person name="Flot J.-F."/>
            <person name="Tambutte S."/>
            <person name="Allemand D."/>
            <person name="Aranda M."/>
        </authorList>
    </citation>
    <scope>NUCLEOTIDE SEQUENCE [LARGE SCALE GENOMIC DNA]</scope>
</reference>
<dbReference type="AlphaFoldDB" id="A0A2B4SIL5"/>
<keyword evidence="4" id="KW-1185">Reference proteome</keyword>
<evidence type="ECO:0000256" key="1">
    <source>
        <dbReference type="SAM" id="MobiDB-lite"/>
    </source>
</evidence>
<dbReference type="InterPro" id="IPR043128">
    <property type="entry name" value="Rev_trsase/Diguanyl_cyclase"/>
</dbReference>
<dbReference type="Gene3D" id="3.10.10.10">
    <property type="entry name" value="HIV Type 1 Reverse Transcriptase, subunit A, domain 1"/>
    <property type="match status" value="1"/>
</dbReference>
<dbReference type="SUPFAM" id="SSF56672">
    <property type="entry name" value="DNA/RNA polymerases"/>
    <property type="match status" value="1"/>
</dbReference>
<dbReference type="InterPro" id="IPR000477">
    <property type="entry name" value="RT_dom"/>
</dbReference>
<comment type="caution">
    <text evidence="3">The sequence shown here is derived from an EMBL/GenBank/DDBJ whole genome shotgun (WGS) entry which is preliminary data.</text>
</comment>
<gene>
    <name evidence="3" type="primary">K02A2.6</name>
    <name evidence="3" type="ORF">AWC38_SpisGene6918</name>
</gene>
<dbReference type="Pfam" id="PF00078">
    <property type="entry name" value="RVT_1"/>
    <property type="match status" value="1"/>
</dbReference>
<dbReference type="STRING" id="50429.A0A2B4SIL5"/>